<reference evidence="2 3" key="1">
    <citation type="journal article" date="2021" name="Environ. Microbiol.">
        <title>Gene family expansions and transcriptome signatures uncover fungal adaptations to wood decay.</title>
        <authorList>
            <person name="Hage H."/>
            <person name="Miyauchi S."/>
            <person name="Viragh M."/>
            <person name="Drula E."/>
            <person name="Min B."/>
            <person name="Chaduli D."/>
            <person name="Navarro D."/>
            <person name="Favel A."/>
            <person name="Norest M."/>
            <person name="Lesage-Meessen L."/>
            <person name="Balint B."/>
            <person name="Merenyi Z."/>
            <person name="de Eugenio L."/>
            <person name="Morin E."/>
            <person name="Martinez A.T."/>
            <person name="Baldrian P."/>
            <person name="Stursova M."/>
            <person name="Martinez M.J."/>
            <person name="Novotny C."/>
            <person name="Magnuson J.K."/>
            <person name="Spatafora J.W."/>
            <person name="Maurice S."/>
            <person name="Pangilinan J."/>
            <person name="Andreopoulos W."/>
            <person name="LaButti K."/>
            <person name="Hundley H."/>
            <person name="Na H."/>
            <person name="Kuo A."/>
            <person name="Barry K."/>
            <person name="Lipzen A."/>
            <person name="Henrissat B."/>
            <person name="Riley R."/>
            <person name="Ahrendt S."/>
            <person name="Nagy L.G."/>
            <person name="Grigoriev I.V."/>
            <person name="Martin F."/>
            <person name="Rosso M.N."/>
        </authorList>
    </citation>
    <scope>NUCLEOTIDE SEQUENCE [LARGE SCALE GENOMIC DNA]</scope>
    <source>
        <strain evidence="2 3">CIRM-BRFM 1785</strain>
    </source>
</reference>
<keyword evidence="3" id="KW-1185">Reference proteome</keyword>
<evidence type="ECO:0000313" key="3">
    <source>
        <dbReference type="Proteomes" id="UP000814176"/>
    </source>
</evidence>
<evidence type="ECO:0008006" key="4">
    <source>
        <dbReference type="Google" id="ProtNLM"/>
    </source>
</evidence>
<feature type="signal peptide" evidence="1">
    <location>
        <begin position="1"/>
        <end position="16"/>
    </location>
</feature>
<dbReference type="RefSeq" id="XP_047778405.1">
    <property type="nucleotide sequence ID" value="XM_047923840.1"/>
</dbReference>
<feature type="chain" id="PRO_5045161445" description="C2H2-type domain-containing protein" evidence="1">
    <location>
        <begin position="17"/>
        <end position="122"/>
    </location>
</feature>
<evidence type="ECO:0000256" key="1">
    <source>
        <dbReference type="SAM" id="SignalP"/>
    </source>
</evidence>
<keyword evidence="1" id="KW-0732">Signal</keyword>
<evidence type="ECO:0000313" key="2">
    <source>
        <dbReference type="EMBL" id="KAH9836120.1"/>
    </source>
</evidence>
<dbReference type="GeneID" id="72004572"/>
<organism evidence="2 3">
    <name type="scientific">Rhodofomes roseus</name>
    <dbReference type="NCBI Taxonomy" id="34475"/>
    <lineage>
        <taxon>Eukaryota</taxon>
        <taxon>Fungi</taxon>
        <taxon>Dikarya</taxon>
        <taxon>Basidiomycota</taxon>
        <taxon>Agaricomycotina</taxon>
        <taxon>Agaricomycetes</taxon>
        <taxon>Polyporales</taxon>
        <taxon>Rhodofomes</taxon>
    </lineage>
</organism>
<proteinExistence type="predicted"/>
<dbReference type="Proteomes" id="UP000814176">
    <property type="component" value="Unassembled WGS sequence"/>
</dbReference>
<accession>A0ABQ8KF30</accession>
<gene>
    <name evidence="2" type="ORF">C8Q71DRAFT_760676</name>
</gene>
<protein>
    <recommendedName>
        <fullName evidence="4">C2H2-type domain-containing protein</fullName>
    </recommendedName>
</protein>
<sequence>MSRLWGCAIWPHGVLLSMMESDLDFAQLASTPSDPLVEDEYQQHGHHTTYYVCLVAPGAVPFACDHCIYAYTVYPRQVTYHQRSSPFDVTLTLVCLWTAPPQWWNTLFCADALAYVARLPAV</sequence>
<name>A0ABQ8KF30_9APHY</name>
<dbReference type="EMBL" id="JADCUA010000011">
    <property type="protein sequence ID" value="KAH9836120.1"/>
    <property type="molecule type" value="Genomic_DNA"/>
</dbReference>
<comment type="caution">
    <text evidence="2">The sequence shown here is derived from an EMBL/GenBank/DDBJ whole genome shotgun (WGS) entry which is preliminary data.</text>
</comment>